<accession>A0A6V6Z913</accession>
<evidence type="ECO:0000313" key="2">
    <source>
        <dbReference type="EMBL" id="CAD0007412.1"/>
    </source>
</evidence>
<dbReference type="SUPFAM" id="SSF82199">
    <property type="entry name" value="SET domain"/>
    <property type="match status" value="1"/>
</dbReference>
<feature type="domain" description="SET" evidence="1">
    <location>
        <begin position="4"/>
        <end position="112"/>
    </location>
</feature>
<name>A0A6V6Z913_9FLAO</name>
<keyword evidence="2" id="KW-0489">Methyltransferase</keyword>
<dbReference type="CDD" id="cd08161">
    <property type="entry name" value="SET"/>
    <property type="match status" value="1"/>
</dbReference>
<dbReference type="Gene3D" id="2.170.270.10">
    <property type="entry name" value="SET domain"/>
    <property type="match status" value="1"/>
</dbReference>
<keyword evidence="3" id="KW-1185">Reference proteome</keyword>
<organism evidence="2 3">
    <name type="scientific">Flavobacterium salmonis</name>
    <dbReference type="NCBI Taxonomy" id="2654844"/>
    <lineage>
        <taxon>Bacteria</taxon>
        <taxon>Pseudomonadati</taxon>
        <taxon>Bacteroidota</taxon>
        <taxon>Flavobacteriia</taxon>
        <taxon>Flavobacteriales</taxon>
        <taxon>Flavobacteriaceae</taxon>
        <taxon>Flavobacterium</taxon>
    </lineage>
</organism>
<dbReference type="Proteomes" id="UP000530060">
    <property type="component" value="Unassembled WGS sequence"/>
</dbReference>
<dbReference type="InterPro" id="IPR046341">
    <property type="entry name" value="SET_dom_sf"/>
</dbReference>
<dbReference type="GO" id="GO:0008168">
    <property type="term" value="F:methyltransferase activity"/>
    <property type="evidence" value="ECO:0007669"/>
    <property type="project" value="UniProtKB-KW"/>
</dbReference>
<dbReference type="RefSeq" id="WP_180910038.1">
    <property type="nucleotide sequence ID" value="NZ_CAIJDP010000082.1"/>
</dbReference>
<reference evidence="2 3" key="1">
    <citation type="submission" date="2020-06" db="EMBL/GenBank/DDBJ databases">
        <authorList>
            <person name="Criscuolo A."/>
        </authorList>
    </citation>
    <scope>NUCLEOTIDE SEQUENCE [LARGE SCALE GENOMIC DNA]</scope>
    <source>
        <strain evidence="3">CIP 111411</strain>
    </source>
</reference>
<evidence type="ECO:0000313" key="3">
    <source>
        <dbReference type="Proteomes" id="UP000530060"/>
    </source>
</evidence>
<keyword evidence="2" id="KW-0808">Transferase</keyword>
<dbReference type="GO" id="GO:0032259">
    <property type="term" value="P:methylation"/>
    <property type="evidence" value="ECO:0007669"/>
    <property type="project" value="UniProtKB-KW"/>
</dbReference>
<sequence length="202" mass="23451">MIHTDTEIRFISKEKGYGVVATKLIPKGTITWVQDDLDQIFSRDEAANLNAFIKKHLDTYSFINKYGEMVLCWDNGKFVNHSFKPSCFSTAYDFEIAIRNIFPGDELTDDYGYLNVEKPFDVIDEGTDRKKVFPNDIVTFHKEWDDLIKENAPKVLEVEQLLLDLIPKETWNEFANAVHSPHQMKSILECHYPHDIQINCTT</sequence>
<dbReference type="EMBL" id="CAIJDP010000082">
    <property type="protein sequence ID" value="CAD0007412.1"/>
    <property type="molecule type" value="Genomic_DNA"/>
</dbReference>
<gene>
    <name evidence="2" type="ORF">FLAT13_03847</name>
</gene>
<dbReference type="PROSITE" id="PS50280">
    <property type="entry name" value="SET"/>
    <property type="match status" value="1"/>
</dbReference>
<dbReference type="InterPro" id="IPR001214">
    <property type="entry name" value="SET_dom"/>
</dbReference>
<protein>
    <submittedName>
        <fullName evidence="2">SET domain-containing protein-lysine N-methyltransferase</fullName>
    </submittedName>
</protein>
<comment type="caution">
    <text evidence="2">The sequence shown here is derived from an EMBL/GenBank/DDBJ whole genome shotgun (WGS) entry which is preliminary data.</text>
</comment>
<dbReference type="AlphaFoldDB" id="A0A6V6Z913"/>
<evidence type="ECO:0000259" key="1">
    <source>
        <dbReference type="PROSITE" id="PS50280"/>
    </source>
</evidence>
<proteinExistence type="predicted"/>
<dbReference type="Pfam" id="PF00856">
    <property type="entry name" value="SET"/>
    <property type="match status" value="1"/>
</dbReference>